<comment type="caution">
    <text evidence="1">The sequence shown here is derived from an EMBL/GenBank/DDBJ whole genome shotgun (WGS) entry which is preliminary data.</text>
</comment>
<proteinExistence type="predicted"/>
<accession>A0A059J0E6</accession>
<keyword evidence="2" id="KW-1185">Reference proteome</keyword>
<dbReference type="EMBL" id="AOKY01000514">
    <property type="protein sequence ID" value="KDB21356.1"/>
    <property type="molecule type" value="Genomic_DNA"/>
</dbReference>
<reference evidence="1 2" key="1">
    <citation type="submission" date="2014-02" db="EMBL/GenBank/DDBJ databases">
        <title>The Genome Sequence of Trichophyton interdigitale MR816.</title>
        <authorList>
            <consortium name="The Broad Institute Genomics Platform"/>
            <person name="Cuomo C.A."/>
            <person name="White T.C."/>
            <person name="Graser Y."/>
            <person name="Martinez-Rossi N."/>
            <person name="Heitman J."/>
            <person name="Young S.K."/>
            <person name="Zeng Q."/>
            <person name="Gargeya S."/>
            <person name="Abouelleil A."/>
            <person name="Alvarado L."/>
            <person name="Chapman S.B."/>
            <person name="Gainer-Dewar J."/>
            <person name="Goldberg J."/>
            <person name="Griggs A."/>
            <person name="Gujja S."/>
            <person name="Hansen M."/>
            <person name="Howarth C."/>
            <person name="Imamovic A."/>
            <person name="Larimer J."/>
            <person name="Martinez D."/>
            <person name="Murphy C."/>
            <person name="Pearson M.D."/>
            <person name="Persinoti G."/>
            <person name="Poon T."/>
            <person name="Priest M."/>
            <person name="Roberts A.D."/>
            <person name="Saif S."/>
            <person name="Shea T.D."/>
            <person name="Sykes S.N."/>
            <person name="Wortman J."/>
            <person name="Nusbaum C."/>
            <person name="Birren B."/>
        </authorList>
    </citation>
    <scope>NUCLEOTIDE SEQUENCE [LARGE SCALE GENOMIC DNA]</scope>
    <source>
        <strain evidence="1 2">MR816</strain>
    </source>
</reference>
<protein>
    <submittedName>
        <fullName evidence="1">Uncharacterized protein</fullName>
    </submittedName>
</protein>
<dbReference type="Proteomes" id="UP000024533">
    <property type="component" value="Unassembled WGS sequence"/>
</dbReference>
<evidence type="ECO:0000313" key="1">
    <source>
        <dbReference type="EMBL" id="KDB21356.1"/>
    </source>
</evidence>
<sequence length="201" mass="22832">MEGVGREKHLTTLFSIFEPYTTCWEDFGGFLKVLFGETAPPLLSPLHLSGIGRGEPPVYIEPLEIRQCVCRHNWGGQHHNCLHTDERSKTEGELNRAVFNHIRYSRPCITTGAQEEKKNPGIVVSDLCNKARNYLLLIGRQAEGHMALYANSDSSLSTHMQTPRLSTKMRVATLAYLLNFANTPDKLAEQFRRLCEDRELF</sequence>
<name>A0A059J0E6_TRIIM</name>
<dbReference type="AlphaFoldDB" id="A0A059J0E6"/>
<gene>
    <name evidence="1" type="ORF">H109_06708</name>
</gene>
<dbReference type="HOGENOM" id="CLU_108090_0_0_1"/>
<evidence type="ECO:0000313" key="2">
    <source>
        <dbReference type="Proteomes" id="UP000024533"/>
    </source>
</evidence>
<dbReference type="OrthoDB" id="10395324at2759"/>
<organism evidence="1 2">
    <name type="scientific">Trichophyton interdigitale (strain MR816)</name>
    <dbReference type="NCBI Taxonomy" id="1215338"/>
    <lineage>
        <taxon>Eukaryota</taxon>
        <taxon>Fungi</taxon>
        <taxon>Dikarya</taxon>
        <taxon>Ascomycota</taxon>
        <taxon>Pezizomycotina</taxon>
        <taxon>Eurotiomycetes</taxon>
        <taxon>Eurotiomycetidae</taxon>
        <taxon>Onygenales</taxon>
        <taxon>Arthrodermataceae</taxon>
        <taxon>Trichophyton</taxon>
    </lineage>
</organism>
<feature type="non-terminal residue" evidence="1">
    <location>
        <position position="201"/>
    </location>
</feature>